<evidence type="ECO:0000313" key="1">
    <source>
        <dbReference type="EMBL" id="EAX94645.1"/>
    </source>
</evidence>
<sequence>MSTSIYGIPIDSLSQNHRLYLDSLFNKPKTTSRLKELQSAISFFNQYNIGPDVGKAWRNKYARDINISVIINLLKVIQPITHLKVHRVCKTSYPLYVFISKHYQQLQPYLESFISVETKSDYVENCLHSNPFKAAIEMVRRNGYDVDTVTEACHLVGRQLSSFSDKPVETVTAVRMPSGEPIFVGYSKTSFVISSLDPRFAVHSEVVSAPQSPIPEAKIDELPRCLDIFFLLNHK</sequence>
<keyword evidence="2" id="KW-1185">Reference proteome</keyword>
<dbReference type="VEuPathDB" id="TrichDB:TVAGG3_0619840"/>
<dbReference type="EMBL" id="DS113845">
    <property type="protein sequence ID" value="EAX94645.1"/>
    <property type="molecule type" value="Genomic_DNA"/>
</dbReference>
<protein>
    <submittedName>
        <fullName evidence="1">Uncharacterized protein</fullName>
    </submittedName>
</protein>
<dbReference type="RefSeq" id="XP_001307575.1">
    <property type="nucleotide sequence ID" value="XM_001307574.1"/>
</dbReference>
<dbReference type="AlphaFoldDB" id="A2FKA5"/>
<proteinExistence type="predicted"/>
<dbReference type="Proteomes" id="UP000001542">
    <property type="component" value="Unassembled WGS sequence"/>
</dbReference>
<dbReference type="KEGG" id="tva:4752386"/>
<name>A2FKA5_TRIV3</name>
<reference evidence="1" key="2">
    <citation type="journal article" date="2007" name="Science">
        <title>Draft genome sequence of the sexually transmitted pathogen Trichomonas vaginalis.</title>
        <authorList>
            <person name="Carlton J.M."/>
            <person name="Hirt R.P."/>
            <person name="Silva J.C."/>
            <person name="Delcher A.L."/>
            <person name="Schatz M."/>
            <person name="Zhao Q."/>
            <person name="Wortman J.R."/>
            <person name="Bidwell S.L."/>
            <person name="Alsmark U.C.M."/>
            <person name="Besteiro S."/>
            <person name="Sicheritz-Ponten T."/>
            <person name="Noel C.J."/>
            <person name="Dacks J.B."/>
            <person name="Foster P.G."/>
            <person name="Simillion C."/>
            <person name="Van de Peer Y."/>
            <person name="Miranda-Saavedra D."/>
            <person name="Barton G.J."/>
            <person name="Westrop G.D."/>
            <person name="Mueller S."/>
            <person name="Dessi D."/>
            <person name="Fiori P.L."/>
            <person name="Ren Q."/>
            <person name="Paulsen I."/>
            <person name="Zhang H."/>
            <person name="Bastida-Corcuera F.D."/>
            <person name="Simoes-Barbosa A."/>
            <person name="Brown M.T."/>
            <person name="Hayes R.D."/>
            <person name="Mukherjee M."/>
            <person name="Okumura C.Y."/>
            <person name="Schneider R."/>
            <person name="Smith A.J."/>
            <person name="Vanacova S."/>
            <person name="Villalvazo M."/>
            <person name="Haas B.J."/>
            <person name="Pertea M."/>
            <person name="Feldblyum T.V."/>
            <person name="Utterback T.R."/>
            <person name="Shu C.L."/>
            <person name="Osoegawa K."/>
            <person name="de Jong P.J."/>
            <person name="Hrdy I."/>
            <person name="Horvathova L."/>
            <person name="Zubacova Z."/>
            <person name="Dolezal P."/>
            <person name="Malik S.B."/>
            <person name="Logsdon J.M. Jr."/>
            <person name="Henze K."/>
            <person name="Gupta A."/>
            <person name="Wang C.C."/>
            <person name="Dunne R.L."/>
            <person name="Upcroft J.A."/>
            <person name="Upcroft P."/>
            <person name="White O."/>
            <person name="Salzberg S.L."/>
            <person name="Tang P."/>
            <person name="Chiu C.-H."/>
            <person name="Lee Y.-S."/>
            <person name="Embley T.M."/>
            <person name="Coombs G.H."/>
            <person name="Mottram J.C."/>
            <person name="Tachezy J."/>
            <person name="Fraser-Liggett C.M."/>
            <person name="Johnson P.J."/>
        </authorList>
    </citation>
    <scope>NUCLEOTIDE SEQUENCE [LARGE SCALE GENOMIC DNA]</scope>
    <source>
        <strain evidence="1">G3</strain>
    </source>
</reference>
<dbReference type="InParanoid" id="A2FKA5"/>
<dbReference type="VEuPathDB" id="TrichDB:TVAG_293750"/>
<organism evidence="1 2">
    <name type="scientific">Trichomonas vaginalis (strain ATCC PRA-98 / G3)</name>
    <dbReference type="NCBI Taxonomy" id="412133"/>
    <lineage>
        <taxon>Eukaryota</taxon>
        <taxon>Metamonada</taxon>
        <taxon>Parabasalia</taxon>
        <taxon>Trichomonadida</taxon>
        <taxon>Trichomonadidae</taxon>
        <taxon>Trichomonas</taxon>
    </lineage>
</organism>
<accession>A2FKA5</accession>
<reference evidence="1" key="1">
    <citation type="submission" date="2006-10" db="EMBL/GenBank/DDBJ databases">
        <authorList>
            <person name="Amadeo P."/>
            <person name="Zhao Q."/>
            <person name="Wortman J."/>
            <person name="Fraser-Liggett C."/>
            <person name="Carlton J."/>
        </authorList>
    </citation>
    <scope>NUCLEOTIDE SEQUENCE</scope>
    <source>
        <strain evidence="1">G3</strain>
    </source>
</reference>
<gene>
    <name evidence="1" type="ORF">TVAG_293750</name>
</gene>
<evidence type="ECO:0000313" key="2">
    <source>
        <dbReference type="Proteomes" id="UP000001542"/>
    </source>
</evidence>